<proteinExistence type="inferred from homology"/>
<name>A0A6V8NE06_9BACT</name>
<evidence type="ECO:0000256" key="4">
    <source>
        <dbReference type="ARBA" id="ARBA00022917"/>
    </source>
</evidence>
<dbReference type="Gene3D" id="3.90.45.10">
    <property type="entry name" value="Peptide deformylase"/>
    <property type="match status" value="1"/>
</dbReference>
<feature type="binding site" evidence="5">
    <location>
        <position position="101"/>
    </location>
    <ligand>
        <name>Fe cation</name>
        <dbReference type="ChEBI" id="CHEBI:24875"/>
    </ligand>
</feature>
<dbReference type="FunFam" id="3.90.45.10:FF:000003">
    <property type="entry name" value="Peptide deformylase"/>
    <property type="match status" value="1"/>
</dbReference>
<evidence type="ECO:0000256" key="3">
    <source>
        <dbReference type="ARBA" id="ARBA00022801"/>
    </source>
</evidence>
<dbReference type="PIRSF" id="PIRSF004749">
    <property type="entry name" value="Pep_def"/>
    <property type="match status" value="1"/>
</dbReference>
<feature type="binding site" evidence="5">
    <location>
        <position position="147"/>
    </location>
    <ligand>
        <name>Fe cation</name>
        <dbReference type="ChEBI" id="CHEBI:24875"/>
    </ligand>
</feature>
<gene>
    <name evidence="6" type="primary">def2</name>
    <name evidence="5" type="synonym">def</name>
    <name evidence="6" type="ORF">GMLC_35960</name>
</gene>
<feature type="binding site" evidence="5">
    <location>
        <position position="143"/>
    </location>
    <ligand>
        <name>Fe cation</name>
        <dbReference type="ChEBI" id="CHEBI:24875"/>
    </ligand>
</feature>
<comment type="catalytic activity">
    <reaction evidence="5">
        <text>N-terminal N-formyl-L-methionyl-[peptide] + H2O = N-terminal L-methionyl-[peptide] + formate</text>
        <dbReference type="Rhea" id="RHEA:24420"/>
        <dbReference type="Rhea" id="RHEA-COMP:10639"/>
        <dbReference type="Rhea" id="RHEA-COMP:10640"/>
        <dbReference type="ChEBI" id="CHEBI:15377"/>
        <dbReference type="ChEBI" id="CHEBI:15740"/>
        <dbReference type="ChEBI" id="CHEBI:49298"/>
        <dbReference type="ChEBI" id="CHEBI:64731"/>
        <dbReference type="EC" id="3.5.1.88"/>
    </reaction>
</comment>
<comment type="function">
    <text evidence="5">Removes the formyl group from the N-terminal Met of newly synthesized proteins. Requires at least a dipeptide for an efficient rate of reaction. N-terminal L-methionine is a prerequisite for activity but the enzyme has broad specificity at other positions.</text>
</comment>
<dbReference type="NCBIfam" id="TIGR00079">
    <property type="entry name" value="pept_deformyl"/>
    <property type="match status" value="1"/>
</dbReference>
<dbReference type="Proteomes" id="UP000587586">
    <property type="component" value="Unassembled WGS sequence"/>
</dbReference>
<comment type="caution">
    <text evidence="6">The sequence shown here is derived from an EMBL/GenBank/DDBJ whole genome shotgun (WGS) entry which is preliminary data.</text>
</comment>
<dbReference type="GO" id="GO:0042586">
    <property type="term" value="F:peptide deformylase activity"/>
    <property type="evidence" value="ECO:0007669"/>
    <property type="project" value="UniProtKB-UniRule"/>
</dbReference>
<evidence type="ECO:0000256" key="1">
    <source>
        <dbReference type="ARBA" id="ARBA00010759"/>
    </source>
</evidence>
<keyword evidence="7" id="KW-1185">Reference proteome</keyword>
<dbReference type="RefSeq" id="WP_183362607.1">
    <property type="nucleotide sequence ID" value="NZ_BLXZ01000008.1"/>
</dbReference>
<evidence type="ECO:0000313" key="6">
    <source>
        <dbReference type="EMBL" id="GFO70017.1"/>
    </source>
</evidence>
<accession>A0A6V8NE06</accession>
<evidence type="ECO:0000256" key="5">
    <source>
        <dbReference type="HAMAP-Rule" id="MF_00163"/>
    </source>
</evidence>
<dbReference type="PANTHER" id="PTHR10458:SF22">
    <property type="entry name" value="PEPTIDE DEFORMYLASE"/>
    <property type="match status" value="1"/>
</dbReference>
<dbReference type="EC" id="3.5.1.88" evidence="5"/>
<dbReference type="GO" id="GO:0046872">
    <property type="term" value="F:metal ion binding"/>
    <property type="evidence" value="ECO:0007669"/>
    <property type="project" value="UniProtKB-KW"/>
</dbReference>
<dbReference type="SUPFAM" id="SSF56420">
    <property type="entry name" value="Peptide deformylase"/>
    <property type="match status" value="1"/>
</dbReference>
<feature type="active site" evidence="5">
    <location>
        <position position="144"/>
    </location>
</feature>
<dbReference type="AlphaFoldDB" id="A0A6V8NE06"/>
<sequence length="175" mass="19778">MPIIRQIAQLGQPVLRKVTRDIDDPAHPEVQALIDDMLVTVDDAHGVGLAAPQVFQSLSLFVIASQPNPRYPKAPDLPPFALINPELVWASDEKEKGWEGCLSIPGLRGIVPRHRRIGVRYLTRHGEVREDEFANFAARIFQHEFDHLKGVVFLDRMESPQELVTEKEYIRIVSG</sequence>
<keyword evidence="5" id="KW-0408">Iron</keyword>
<dbReference type="GO" id="GO:0006412">
    <property type="term" value="P:translation"/>
    <property type="evidence" value="ECO:0007669"/>
    <property type="project" value="UniProtKB-UniRule"/>
</dbReference>
<evidence type="ECO:0000256" key="2">
    <source>
        <dbReference type="ARBA" id="ARBA00022723"/>
    </source>
</evidence>
<dbReference type="PANTHER" id="PTHR10458">
    <property type="entry name" value="PEPTIDE DEFORMYLASE"/>
    <property type="match status" value="1"/>
</dbReference>
<organism evidence="6 7">
    <name type="scientific">Geomonas limicola</name>
    <dbReference type="NCBI Taxonomy" id="2740186"/>
    <lineage>
        <taxon>Bacteria</taxon>
        <taxon>Pseudomonadati</taxon>
        <taxon>Thermodesulfobacteriota</taxon>
        <taxon>Desulfuromonadia</taxon>
        <taxon>Geobacterales</taxon>
        <taxon>Geobacteraceae</taxon>
        <taxon>Geomonas</taxon>
    </lineage>
</organism>
<dbReference type="InterPro" id="IPR036821">
    <property type="entry name" value="Peptide_deformylase_sf"/>
</dbReference>
<keyword evidence="2 5" id="KW-0479">Metal-binding</keyword>
<comment type="similarity">
    <text evidence="1 5">Belongs to the polypeptide deformylase family.</text>
</comment>
<dbReference type="NCBIfam" id="NF001159">
    <property type="entry name" value="PRK00150.1-3"/>
    <property type="match status" value="1"/>
</dbReference>
<dbReference type="HAMAP" id="MF_00163">
    <property type="entry name" value="Pep_deformylase"/>
    <property type="match status" value="1"/>
</dbReference>
<keyword evidence="3 5" id="KW-0378">Hydrolase</keyword>
<evidence type="ECO:0000313" key="7">
    <source>
        <dbReference type="Proteomes" id="UP000587586"/>
    </source>
</evidence>
<dbReference type="Pfam" id="PF01327">
    <property type="entry name" value="Pep_deformylase"/>
    <property type="match status" value="1"/>
</dbReference>
<dbReference type="EMBL" id="BLXZ01000008">
    <property type="protein sequence ID" value="GFO70017.1"/>
    <property type="molecule type" value="Genomic_DNA"/>
</dbReference>
<comment type="cofactor">
    <cofactor evidence="5">
        <name>Fe(2+)</name>
        <dbReference type="ChEBI" id="CHEBI:29033"/>
    </cofactor>
    <text evidence="5">Binds 1 Fe(2+) ion.</text>
</comment>
<protein>
    <recommendedName>
        <fullName evidence="5">Peptide deformylase</fullName>
        <shortName evidence="5">PDF</shortName>
        <ecNumber evidence="5">3.5.1.88</ecNumber>
    </recommendedName>
    <alternativeName>
        <fullName evidence="5">Polypeptide deformylase</fullName>
    </alternativeName>
</protein>
<dbReference type="CDD" id="cd00487">
    <property type="entry name" value="Pep_deformylase"/>
    <property type="match status" value="1"/>
</dbReference>
<reference evidence="7" key="1">
    <citation type="submission" date="2020-06" db="EMBL/GenBank/DDBJ databases">
        <title>Draft genomic sequecing of Geomonas sp. Red745.</title>
        <authorList>
            <person name="Itoh H."/>
            <person name="Xu Z.X."/>
            <person name="Ushijima N."/>
            <person name="Masuda Y."/>
            <person name="Shiratori Y."/>
            <person name="Senoo K."/>
        </authorList>
    </citation>
    <scope>NUCLEOTIDE SEQUENCE [LARGE SCALE GENOMIC DNA]</scope>
    <source>
        <strain evidence="7">Red745</strain>
    </source>
</reference>
<dbReference type="InterPro" id="IPR023635">
    <property type="entry name" value="Peptide_deformylase"/>
</dbReference>
<dbReference type="PRINTS" id="PR01576">
    <property type="entry name" value="PDEFORMYLASE"/>
</dbReference>
<keyword evidence="4 5" id="KW-0648">Protein biosynthesis</keyword>